<evidence type="ECO:0000256" key="1">
    <source>
        <dbReference type="SAM" id="MobiDB-lite"/>
    </source>
</evidence>
<sequence>MSTPTTQAAGTPAASAAANTSVASSATTGSFLASTPVVTSTVTTPSSPKRMMSLGDYKKARGNMMLARDKLEALFDVGSDADMEDGEVEDEGVSSSTRVDPSLGSRLPREDDSDASSSKRSRSGSDRPLADAGPLFRSRRGGDSTSTGTVVSHTGPARDPWMPTPSEIHTRFGSTTPPSHSDGTGIRRLPVEAECPNARHSVKAGVLLLKTSTRTQLVTVNAFA</sequence>
<dbReference type="OrthoDB" id="146558at2759"/>
<feature type="compositionally biased region" description="Low complexity" evidence="1">
    <location>
        <begin position="1"/>
        <end position="48"/>
    </location>
</feature>
<feature type="region of interest" description="Disordered" evidence="1">
    <location>
        <begin position="82"/>
        <end position="163"/>
    </location>
</feature>
<dbReference type="AlphaFoldDB" id="A0A9W7CS23"/>
<gene>
    <name evidence="2" type="ORF">Pfra01_001219500</name>
</gene>
<keyword evidence="3" id="KW-1185">Reference proteome</keyword>
<comment type="caution">
    <text evidence="2">The sequence shown here is derived from an EMBL/GenBank/DDBJ whole genome shotgun (WGS) entry which is preliminary data.</text>
</comment>
<protein>
    <submittedName>
        <fullName evidence="2">Unnamed protein product</fullName>
    </submittedName>
</protein>
<feature type="compositionally biased region" description="Acidic residues" evidence="1">
    <location>
        <begin position="82"/>
        <end position="92"/>
    </location>
</feature>
<feature type="region of interest" description="Disordered" evidence="1">
    <location>
        <begin position="1"/>
        <end position="49"/>
    </location>
</feature>
<dbReference type="Proteomes" id="UP001165121">
    <property type="component" value="Unassembled WGS sequence"/>
</dbReference>
<evidence type="ECO:0000313" key="2">
    <source>
        <dbReference type="EMBL" id="GMF40134.1"/>
    </source>
</evidence>
<dbReference type="EMBL" id="BSXT01001227">
    <property type="protein sequence ID" value="GMF40134.1"/>
    <property type="molecule type" value="Genomic_DNA"/>
</dbReference>
<reference evidence="2" key="1">
    <citation type="submission" date="2023-04" db="EMBL/GenBank/DDBJ databases">
        <title>Phytophthora fragariaefolia NBRC 109709.</title>
        <authorList>
            <person name="Ichikawa N."/>
            <person name="Sato H."/>
            <person name="Tonouchi N."/>
        </authorList>
    </citation>
    <scope>NUCLEOTIDE SEQUENCE</scope>
    <source>
        <strain evidence="2">NBRC 109709</strain>
    </source>
</reference>
<accession>A0A9W7CS23</accession>
<proteinExistence type="predicted"/>
<name>A0A9W7CS23_9STRA</name>
<organism evidence="2 3">
    <name type="scientific">Phytophthora fragariaefolia</name>
    <dbReference type="NCBI Taxonomy" id="1490495"/>
    <lineage>
        <taxon>Eukaryota</taxon>
        <taxon>Sar</taxon>
        <taxon>Stramenopiles</taxon>
        <taxon>Oomycota</taxon>
        <taxon>Peronosporomycetes</taxon>
        <taxon>Peronosporales</taxon>
        <taxon>Peronosporaceae</taxon>
        <taxon>Phytophthora</taxon>
    </lineage>
</organism>
<evidence type="ECO:0000313" key="3">
    <source>
        <dbReference type="Proteomes" id="UP001165121"/>
    </source>
</evidence>